<keyword evidence="17 21" id="KW-0539">Nucleus</keyword>
<keyword evidence="8 22" id="KW-0812">Transmembrane</keyword>
<feature type="compositionally biased region" description="Polar residues" evidence="24">
    <location>
        <begin position="1052"/>
        <end position="1065"/>
    </location>
</feature>
<dbReference type="PRINTS" id="PR00785">
    <property type="entry name" value="NCTRNSLOCATR"/>
</dbReference>
<dbReference type="SUPFAM" id="SSF47459">
    <property type="entry name" value="HLH, helix-loop-helix DNA-binding domain"/>
    <property type="match status" value="1"/>
</dbReference>
<feature type="domain" description="BHLH" evidence="28">
    <location>
        <begin position="507"/>
        <end position="560"/>
    </location>
</feature>
<keyword evidence="5" id="KW-0678">Repressor</keyword>
<evidence type="ECO:0000256" key="21">
    <source>
        <dbReference type="PROSITE-ProRule" id="PRU00108"/>
    </source>
</evidence>
<keyword evidence="6" id="KW-0444">Lipid biosynthesis</keyword>
<dbReference type="InterPro" id="IPR006634">
    <property type="entry name" value="TLC-dom"/>
</dbReference>
<evidence type="ECO:0000256" key="14">
    <source>
        <dbReference type="ARBA" id="ARBA00023136"/>
    </source>
</evidence>
<keyword evidence="14 22" id="KW-0472">Membrane</keyword>
<evidence type="ECO:0000256" key="24">
    <source>
        <dbReference type="SAM" id="MobiDB-lite"/>
    </source>
</evidence>
<dbReference type="Pfam" id="PF00989">
    <property type="entry name" value="PAS"/>
    <property type="match status" value="1"/>
</dbReference>
<comment type="pathway">
    <text evidence="3">Lipid metabolism; sphingolipid metabolism.</text>
</comment>
<protein>
    <recommendedName>
        <fullName evidence="18">Aryl hydrocarbon receptor nuclear translocator</fullName>
    </recommendedName>
</protein>
<reference evidence="30" key="1">
    <citation type="thesis" date="2021" institute="BYU ScholarsArchive" country="Provo, UT, USA">
        <title>Applications of and Algorithms for Genome Assembly and Genomic Analyses with an Emphasis on Marine Teleosts.</title>
        <authorList>
            <person name="Pickett B.D."/>
        </authorList>
    </citation>
    <scope>NUCLEOTIDE SEQUENCE</scope>
    <source>
        <strain evidence="30">HI-2016</strain>
    </source>
</reference>
<dbReference type="OrthoDB" id="71302at2759"/>
<dbReference type="Pfam" id="PF03798">
    <property type="entry name" value="TRAM_LAG1_CLN8"/>
    <property type="match status" value="1"/>
</dbReference>
<dbReference type="GO" id="GO:0045893">
    <property type="term" value="P:positive regulation of DNA-templated transcription"/>
    <property type="evidence" value="ECO:0007669"/>
    <property type="project" value="UniProtKB-ARBA"/>
</dbReference>
<dbReference type="PROSITE" id="PS50071">
    <property type="entry name" value="HOMEOBOX_2"/>
    <property type="match status" value="1"/>
</dbReference>
<evidence type="ECO:0000256" key="13">
    <source>
        <dbReference type="ARBA" id="ARBA00023125"/>
    </source>
</evidence>
<feature type="transmembrane region" description="Helical" evidence="25">
    <location>
        <begin position="333"/>
        <end position="361"/>
    </location>
</feature>
<dbReference type="InterPro" id="IPR001067">
    <property type="entry name" value="Nuc_translocat"/>
</dbReference>
<keyword evidence="12" id="KW-0805">Transcription regulation</keyword>
<evidence type="ECO:0000256" key="9">
    <source>
        <dbReference type="ARBA" id="ARBA00022737"/>
    </source>
</evidence>
<feature type="transmembrane region" description="Helical" evidence="25">
    <location>
        <begin position="373"/>
        <end position="398"/>
    </location>
</feature>
<dbReference type="InterPro" id="IPR050933">
    <property type="entry name" value="Circadian_TF"/>
</dbReference>
<evidence type="ECO:0000256" key="5">
    <source>
        <dbReference type="ARBA" id="ARBA00022491"/>
    </source>
</evidence>
<keyword evidence="15" id="KW-0010">Activator</keyword>
<feature type="domain" description="Homeobox" evidence="26">
    <location>
        <begin position="141"/>
        <end position="198"/>
    </location>
</feature>
<dbReference type="PANTHER" id="PTHR23042">
    <property type="entry name" value="CIRCADIAN PROTEIN CLOCK/ARNT/BMAL/PAS"/>
    <property type="match status" value="1"/>
</dbReference>
<feature type="region of interest" description="Disordered" evidence="24">
    <location>
        <begin position="408"/>
        <end position="452"/>
    </location>
</feature>
<dbReference type="CDD" id="cd00130">
    <property type="entry name" value="PAS"/>
    <property type="match status" value="2"/>
</dbReference>
<evidence type="ECO:0000259" key="27">
    <source>
        <dbReference type="PROSITE" id="PS50112"/>
    </source>
</evidence>
<feature type="compositionally biased region" description="Low complexity" evidence="24">
    <location>
        <begin position="919"/>
        <end position="934"/>
    </location>
</feature>
<evidence type="ECO:0000259" key="28">
    <source>
        <dbReference type="PROSITE" id="PS50888"/>
    </source>
</evidence>
<evidence type="ECO:0000256" key="3">
    <source>
        <dbReference type="ARBA" id="ARBA00004760"/>
    </source>
</evidence>
<evidence type="ECO:0000256" key="10">
    <source>
        <dbReference type="ARBA" id="ARBA00022824"/>
    </source>
</evidence>
<feature type="domain" description="PAS" evidence="27">
    <location>
        <begin position="579"/>
        <end position="650"/>
    </location>
</feature>
<proteinExistence type="predicted"/>
<feature type="region of interest" description="Disordered" evidence="24">
    <location>
        <begin position="1039"/>
        <end position="1065"/>
    </location>
</feature>
<keyword evidence="9" id="KW-0677">Repeat</keyword>
<evidence type="ECO:0000259" key="26">
    <source>
        <dbReference type="PROSITE" id="PS50071"/>
    </source>
</evidence>
<feature type="region of interest" description="Disordered" evidence="24">
    <location>
        <begin position="1142"/>
        <end position="1193"/>
    </location>
</feature>
<evidence type="ECO:0000256" key="20">
    <source>
        <dbReference type="ARBA" id="ARBA00049036"/>
    </source>
</evidence>
<evidence type="ECO:0000256" key="18">
    <source>
        <dbReference type="ARBA" id="ARBA00039652"/>
    </source>
</evidence>
<dbReference type="Pfam" id="PF00010">
    <property type="entry name" value="HLH"/>
    <property type="match status" value="1"/>
</dbReference>
<dbReference type="InterPro" id="IPR001610">
    <property type="entry name" value="PAC"/>
</dbReference>
<evidence type="ECO:0000256" key="6">
    <source>
        <dbReference type="ARBA" id="ARBA00022516"/>
    </source>
</evidence>
<dbReference type="GO" id="GO:0005667">
    <property type="term" value="C:transcription regulator complex"/>
    <property type="evidence" value="ECO:0007669"/>
    <property type="project" value="InterPro"/>
</dbReference>
<keyword evidence="13 21" id="KW-0238">DNA-binding</keyword>
<feature type="compositionally biased region" description="Low complexity" evidence="24">
    <location>
        <begin position="890"/>
        <end position="907"/>
    </location>
</feature>
<dbReference type="AlphaFoldDB" id="A0A8T2N1N0"/>
<dbReference type="InterPro" id="IPR000014">
    <property type="entry name" value="PAS"/>
</dbReference>
<dbReference type="GO" id="GO:0046513">
    <property type="term" value="P:ceramide biosynthetic process"/>
    <property type="evidence" value="ECO:0007669"/>
    <property type="project" value="UniProtKB-ARBA"/>
</dbReference>
<feature type="region of interest" description="Disordered" evidence="24">
    <location>
        <begin position="889"/>
        <end position="945"/>
    </location>
</feature>
<dbReference type="CDD" id="cd18947">
    <property type="entry name" value="bHLH-PAS_ARNT"/>
    <property type="match status" value="1"/>
</dbReference>
<evidence type="ECO:0000256" key="22">
    <source>
        <dbReference type="PROSITE-ProRule" id="PRU00205"/>
    </source>
</evidence>
<keyword evidence="7" id="KW-0808">Transferase</keyword>
<feature type="compositionally biased region" description="Polar residues" evidence="24">
    <location>
        <begin position="988"/>
        <end position="1008"/>
    </location>
</feature>
<feature type="region of interest" description="Disordered" evidence="24">
    <location>
        <begin position="984"/>
        <end position="1008"/>
    </location>
</feature>
<dbReference type="InterPro" id="IPR009057">
    <property type="entry name" value="Homeodomain-like_sf"/>
</dbReference>
<dbReference type="PROSITE" id="PS50922">
    <property type="entry name" value="TLC"/>
    <property type="match status" value="1"/>
</dbReference>
<comment type="catalytic activity">
    <reaction evidence="20">
        <text>sphinganine + octadecanoyl-CoA = N-(octadecanoyl)-sphinganine + CoA + H(+)</text>
        <dbReference type="Rhea" id="RHEA:36547"/>
        <dbReference type="ChEBI" id="CHEBI:15378"/>
        <dbReference type="ChEBI" id="CHEBI:57287"/>
        <dbReference type="ChEBI" id="CHEBI:57394"/>
        <dbReference type="ChEBI" id="CHEBI:57817"/>
        <dbReference type="ChEBI" id="CHEBI:67033"/>
    </reaction>
    <physiologicalReaction direction="left-to-right" evidence="20">
        <dbReference type="Rhea" id="RHEA:36548"/>
    </physiologicalReaction>
</comment>
<dbReference type="Gene3D" id="1.10.10.60">
    <property type="entry name" value="Homeodomain-like"/>
    <property type="match status" value="1"/>
</dbReference>
<dbReference type="GO" id="GO:0005789">
    <property type="term" value="C:endoplasmic reticulum membrane"/>
    <property type="evidence" value="ECO:0007669"/>
    <property type="project" value="UniProtKB-SubCell"/>
</dbReference>
<feature type="compositionally biased region" description="Acidic residues" evidence="24">
    <location>
        <begin position="415"/>
        <end position="428"/>
    </location>
</feature>
<comment type="function">
    <text evidence="19">Required for activity of the AHR. Upon ligand binding, AHR translocates into the nucleus, where it heterodimerizes with ARNT and induces transcription by binding to xenobiotic response elements (XRE). Not required for the ligand-binding subunit to translocate from the cytosol to the nucleus after ligand binding. The complex initiates transcription of genes involved in the regulation of a variety of biological processes, including angiogenesis, hematopoiesis, drug and lipid metabolism, cell motility and immune modulation. The heterodimer binds to core DNA sequence 5'-TACGTG-3' within the hypoxia response element (HRE) of target gene promoters and functions as a transcriptional regulator of the adaptive response to hypoxia. The heterodimer ARNT:AHR binds to core DNA sequence 5'-TGCGTG-3' within the dioxin response element (DRE) of target gene promoters and activates their transcription.</text>
</comment>
<dbReference type="Gene3D" id="3.30.450.20">
    <property type="entry name" value="PAS domain"/>
    <property type="match status" value="2"/>
</dbReference>
<dbReference type="GO" id="GO:0003700">
    <property type="term" value="F:DNA-binding transcription factor activity"/>
    <property type="evidence" value="ECO:0007669"/>
    <property type="project" value="InterPro"/>
</dbReference>
<evidence type="ECO:0000256" key="19">
    <source>
        <dbReference type="ARBA" id="ARBA00045949"/>
    </source>
</evidence>
<dbReference type="SMART" id="SM00389">
    <property type="entry name" value="HOX"/>
    <property type="match status" value="1"/>
</dbReference>
<dbReference type="FunFam" id="3.30.450.20:FF:000003">
    <property type="entry name" value="Aryl hydrocarbon receptor nuclear translocator 2"/>
    <property type="match status" value="1"/>
</dbReference>
<feature type="transmembrane region" description="Helical" evidence="25">
    <location>
        <begin position="210"/>
        <end position="230"/>
    </location>
</feature>
<dbReference type="InterPro" id="IPR035965">
    <property type="entry name" value="PAS-like_dom_sf"/>
</dbReference>
<keyword evidence="6" id="KW-0443">Lipid metabolism</keyword>
<evidence type="ECO:0000256" key="4">
    <source>
        <dbReference type="ARBA" id="ARBA00004991"/>
    </source>
</evidence>
<dbReference type="GO" id="GO:0005634">
    <property type="term" value="C:nucleus"/>
    <property type="evidence" value="ECO:0007669"/>
    <property type="project" value="UniProtKB-SubCell"/>
</dbReference>
<dbReference type="GO" id="GO:0050291">
    <property type="term" value="F:sphingosine N-acyltransferase activity"/>
    <property type="evidence" value="ECO:0007669"/>
    <property type="project" value="UniProtKB-ARBA"/>
</dbReference>
<sequence length="1193" mass="133265">MMVSANKCLTEAAIRKCAAAGWISCLTLSIPVAGEGPPPASLRMDRAQMLQAACVREAPPLVQMLWQCSCMLQWLSDWFWQERLWFPEGLGWADLQDRDGRVYAKASDLWVTLPIAFAFLVIRQIFERVVATPLASLLGVREKVRLRAAHNPTLESYYCSKSKQPTQSSMESLSKQTGCSVRQVQRWFRRRRNQDRPSLLKKFREASWRFTFYLLAFIAGLAALIDKPWLYDVKEMWQGFPVLTLLPSQYWYYMIELGFYASLLFSVASDVKRKDFKEQIVHHVATIMLISFSWCVNYIRAGTLIMLVHDASDYLLESAKMFNYAGWKNTCNYIFILFAAVFIVTRLVIFPFWIMYCTWVYPVTLYPPFFGYYFFNGLLLVLQCLHIFWAVLILRMAIKFLTNNETVEDERSDRDETDESLEEEEEKEHEEKKMNGPVRNDMDSTNSDMSDVPSLAMGAATGNQSGSGAVVQKGTKRRAVPDFDDEEGNKLFRCDDDGGNGNDKERFARENHSEIERRRRNKMTAYITELSDMVPTCSALARKPDKLTILRMAVSHMKSLRGSGNTGPDGSYKPSFLTDQELKHLILEAADGFLFVVSCESGRVVYVSDSVTPVLNQPQSEWLGSSLYDQLHPDDKDKLREQLSTTESGTSGRMLDLKTGTVKKEGQQSSVRMCMGSRRSFICRMRCGMSPVEPVSMNRLSFLRNRNRNGLGPVKEGEPQYVVVHCTGYIKSWPPAGVSLSEEETDTNQGSRFCLVAIGRLQVTCCPSENDVNNISVPVEFISRHNCQGIFTFVDHRCVATVGYQPQELLGKDILDLAHPEDQGLLRDSFQQVVKLKGQVLSVMFRFRSKSREWIWMRTSSFTFQNPFSEEIEYIMCTNANVNRASAQDSLTPLSSPGMGLPPSLGQGSPGCPPALSPGQVTGRQLQQQQQAELEGGGSRDGLFETGQVTLPQVPVQAVTAAGPDHSKSLERDPRFSDLFTEQPKALPSSSAPGAQQIYPQGNSYTATRSNESFRSVGMANQLVQPSPSAGQMLAHISRQNAPNPSCPSGEPPSNNSPIQQVAAQSGKIQPNQFAMGGFTAGSSSSFNAMPNAAAPVASNAATYPPLNSRGNPTANGYDGNQTATQFPSRTAEAVWQNQWQNQSHAQGTAEAHQHSQANQAEMFPDVLSMLEQSPSFSNDDFPELPIFTPFNE</sequence>
<evidence type="ECO:0000256" key="1">
    <source>
        <dbReference type="ARBA" id="ARBA00004123"/>
    </source>
</evidence>
<dbReference type="Pfam" id="PF00046">
    <property type="entry name" value="Homeodomain"/>
    <property type="match status" value="1"/>
</dbReference>
<evidence type="ECO:0000313" key="30">
    <source>
        <dbReference type="EMBL" id="KAG9334325.1"/>
    </source>
</evidence>
<dbReference type="SUPFAM" id="SSF55785">
    <property type="entry name" value="PYP-like sensor domain (PAS domain)"/>
    <property type="match status" value="2"/>
</dbReference>
<feature type="DNA-binding region" description="Homeobox" evidence="21">
    <location>
        <begin position="143"/>
        <end position="199"/>
    </location>
</feature>
<evidence type="ECO:0000256" key="2">
    <source>
        <dbReference type="ARBA" id="ARBA00004477"/>
    </source>
</evidence>
<dbReference type="PROSITE" id="PS50112">
    <property type="entry name" value="PAS"/>
    <property type="match status" value="2"/>
</dbReference>
<feature type="domain" description="PAS" evidence="27">
    <location>
        <begin position="788"/>
        <end position="837"/>
    </location>
</feature>
<dbReference type="SMART" id="SM00091">
    <property type="entry name" value="PAS"/>
    <property type="match status" value="2"/>
</dbReference>
<feature type="compositionally biased region" description="Polar residues" evidence="24">
    <location>
        <begin position="1109"/>
        <end position="1125"/>
    </location>
</feature>
<dbReference type="SMART" id="SM00724">
    <property type="entry name" value="TLC"/>
    <property type="match status" value="1"/>
</dbReference>
<evidence type="ECO:0000256" key="12">
    <source>
        <dbReference type="ARBA" id="ARBA00023015"/>
    </source>
</evidence>
<dbReference type="Proteomes" id="UP000824540">
    <property type="component" value="Unassembled WGS sequence"/>
</dbReference>
<dbReference type="NCBIfam" id="TIGR00229">
    <property type="entry name" value="sensory_box"/>
    <property type="match status" value="1"/>
</dbReference>
<evidence type="ECO:0000256" key="17">
    <source>
        <dbReference type="ARBA" id="ARBA00023242"/>
    </source>
</evidence>
<keyword evidence="11 25" id="KW-1133">Transmembrane helix</keyword>
<dbReference type="InterPro" id="IPR001356">
    <property type="entry name" value="HD"/>
</dbReference>
<feature type="transmembrane region" description="Helical" evidence="25">
    <location>
        <begin position="250"/>
        <end position="268"/>
    </location>
</feature>
<dbReference type="GO" id="GO:0003677">
    <property type="term" value="F:DNA binding"/>
    <property type="evidence" value="ECO:0007669"/>
    <property type="project" value="UniProtKB-UniRule"/>
</dbReference>
<keyword evidence="21 23" id="KW-0371">Homeobox</keyword>
<keyword evidence="31" id="KW-1185">Reference proteome</keyword>
<comment type="caution">
    <text evidence="30">The sequence shown here is derived from an EMBL/GenBank/DDBJ whole genome shotgun (WGS) entry which is preliminary data.</text>
</comment>
<evidence type="ECO:0000256" key="7">
    <source>
        <dbReference type="ARBA" id="ARBA00022679"/>
    </source>
</evidence>
<keyword evidence="10" id="KW-0256">Endoplasmic reticulum</keyword>
<dbReference type="PROSITE" id="PS50888">
    <property type="entry name" value="BHLH"/>
    <property type="match status" value="1"/>
</dbReference>
<evidence type="ECO:0000256" key="8">
    <source>
        <dbReference type="ARBA" id="ARBA00022692"/>
    </source>
</evidence>
<dbReference type="EMBL" id="JAFBMS010000154">
    <property type="protein sequence ID" value="KAG9334325.1"/>
    <property type="molecule type" value="Genomic_DNA"/>
</dbReference>
<dbReference type="FunFam" id="4.10.280.10:FF:000011">
    <property type="entry name" value="Aryl hydrocarbon receptor nuclear translocator 2"/>
    <property type="match status" value="1"/>
</dbReference>
<evidence type="ECO:0000256" key="15">
    <source>
        <dbReference type="ARBA" id="ARBA00023159"/>
    </source>
</evidence>
<dbReference type="SUPFAM" id="SSF46689">
    <property type="entry name" value="Homeodomain-like"/>
    <property type="match status" value="1"/>
</dbReference>
<dbReference type="FunFam" id="3.30.450.20:FF:000028">
    <property type="entry name" value="Aryl hydrocarbon receptor nuclear translocator 1"/>
    <property type="match status" value="1"/>
</dbReference>
<evidence type="ECO:0000313" key="31">
    <source>
        <dbReference type="Proteomes" id="UP000824540"/>
    </source>
</evidence>
<dbReference type="FunFam" id="1.10.10.60:FF:000020">
    <property type="entry name" value="Ceramide synthase 5"/>
    <property type="match status" value="1"/>
</dbReference>
<evidence type="ECO:0000259" key="29">
    <source>
        <dbReference type="PROSITE" id="PS50922"/>
    </source>
</evidence>
<comment type="pathway">
    <text evidence="4">Sphingolipid metabolism.</text>
</comment>
<comment type="subcellular location">
    <subcellularLocation>
        <location evidence="2">Endoplasmic reticulum membrane</location>
        <topology evidence="2">Multi-pass membrane protein</topology>
    </subcellularLocation>
    <subcellularLocation>
        <location evidence="1 21 23">Nucleus</location>
    </subcellularLocation>
</comment>
<dbReference type="SMART" id="SM00086">
    <property type="entry name" value="PAC"/>
    <property type="match status" value="1"/>
</dbReference>
<gene>
    <name evidence="30" type="ORF">JZ751_008307</name>
</gene>
<dbReference type="InterPro" id="IPR036638">
    <property type="entry name" value="HLH_DNA-bd_sf"/>
</dbReference>
<feature type="transmembrane region" description="Helical" evidence="25">
    <location>
        <begin position="280"/>
        <end position="299"/>
    </location>
</feature>
<dbReference type="InterPro" id="IPR013767">
    <property type="entry name" value="PAS_fold"/>
</dbReference>
<dbReference type="Pfam" id="PF14598">
    <property type="entry name" value="PAS_11"/>
    <property type="match status" value="1"/>
</dbReference>
<dbReference type="InterPro" id="IPR011598">
    <property type="entry name" value="bHLH_dom"/>
</dbReference>
<dbReference type="Gene3D" id="4.10.280.10">
    <property type="entry name" value="Helix-loop-helix DNA-binding domain"/>
    <property type="match status" value="1"/>
</dbReference>
<evidence type="ECO:0000256" key="11">
    <source>
        <dbReference type="ARBA" id="ARBA00022989"/>
    </source>
</evidence>
<evidence type="ECO:0000256" key="25">
    <source>
        <dbReference type="SAM" id="Phobius"/>
    </source>
</evidence>
<keyword evidence="16" id="KW-0804">Transcription</keyword>
<dbReference type="SMART" id="SM00353">
    <property type="entry name" value="HLH"/>
    <property type="match status" value="1"/>
</dbReference>
<evidence type="ECO:0000256" key="23">
    <source>
        <dbReference type="RuleBase" id="RU000682"/>
    </source>
</evidence>
<dbReference type="CDD" id="cd00086">
    <property type="entry name" value="homeodomain"/>
    <property type="match status" value="1"/>
</dbReference>
<organism evidence="30 31">
    <name type="scientific">Albula glossodonta</name>
    <name type="common">roundjaw bonefish</name>
    <dbReference type="NCBI Taxonomy" id="121402"/>
    <lineage>
        <taxon>Eukaryota</taxon>
        <taxon>Metazoa</taxon>
        <taxon>Chordata</taxon>
        <taxon>Craniata</taxon>
        <taxon>Vertebrata</taxon>
        <taxon>Euteleostomi</taxon>
        <taxon>Actinopterygii</taxon>
        <taxon>Neopterygii</taxon>
        <taxon>Teleostei</taxon>
        <taxon>Albuliformes</taxon>
        <taxon>Albulidae</taxon>
        <taxon>Albula</taxon>
    </lineage>
</organism>
<name>A0A8T2N1N0_9TELE</name>
<evidence type="ECO:0000256" key="16">
    <source>
        <dbReference type="ARBA" id="ARBA00023163"/>
    </source>
</evidence>
<dbReference type="GO" id="GO:0046983">
    <property type="term" value="F:protein dimerization activity"/>
    <property type="evidence" value="ECO:0007669"/>
    <property type="project" value="InterPro"/>
</dbReference>
<accession>A0A8T2N1N0</accession>
<feature type="region of interest" description="Disordered" evidence="24">
    <location>
        <begin position="1104"/>
        <end position="1125"/>
    </location>
</feature>
<feature type="domain" description="TLC" evidence="29">
    <location>
        <begin position="201"/>
        <end position="402"/>
    </location>
</feature>